<feature type="transmembrane region" description="Helical" evidence="1">
    <location>
        <begin position="25"/>
        <end position="51"/>
    </location>
</feature>
<feature type="domain" description="GGDEF" evidence="3">
    <location>
        <begin position="304"/>
        <end position="437"/>
    </location>
</feature>
<dbReference type="Proteomes" id="UP000324927">
    <property type="component" value="Unassembled WGS sequence"/>
</dbReference>
<dbReference type="Pfam" id="PF00990">
    <property type="entry name" value="GGDEF"/>
    <property type="match status" value="1"/>
</dbReference>
<dbReference type="InterPro" id="IPR029787">
    <property type="entry name" value="Nucleotide_cyclase"/>
</dbReference>
<dbReference type="SUPFAM" id="SSF55073">
    <property type="entry name" value="Nucleotide cyclase"/>
    <property type="match status" value="1"/>
</dbReference>
<dbReference type="PANTHER" id="PTHR44757">
    <property type="entry name" value="DIGUANYLATE CYCLASE DGCP"/>
    <property type="match status" value="1"/>
</dbReference>
<keyword evidence="1" id="KW-1133">Transmembrane helix</keyword>
<dbReference type="FunFam" id="3.30.70.270:FF:000001">
    <property type="entry name" value="Diguanylate cyclase domain protein"/>
    <property type="match status" value="1"/>
</dbReference>
<dbReference type="SUPFAM" id="SSF141868">
    <property type="entry name" value="EAL domain-like"/>
    <property type="match status" value="1"/>
</dbReference>
<dbReference type="Gene3D" id="3.20.20.450">
    <property type="entry name" value="EAL domain"/>
    <property type="match status" value="1"/>
</dbReference>
<dbReference type="PROSITE" id="PS50887">
    <property type="entry name" value="GGDEF"/>
    <property type="match status" value="1"/>
</dbReference>
<keyword evidence="1" id="KW-0472">Membrane</keyword>
<evidence type="ECO:0000313" key="4">
    <source>
        <dbReference type="EMBL" id="KAA0598052.1"/>
    </source>
</evidence>
<dbReference type="PROSITE" id="PS50883">
    <property type="entry name" value="EAL"/>
    <property type="match status" value="1"/>
</dbReference>
<evidence type="ECO:0000256" key="1">
    <source>
        <dbReference type="SAM" id="Phobius"/>
    </source>
</evidence>
<dbReference type="InterPro" id="IPR035919">
    <property type="entry name" value="EAL_sf"/>
</dbReference>
<dbReference type="InterPro" id="IPR043128">
    <property type="entry name" value="Rev_trsase/Diguanyl_cyclase"/>
</dbReference>
<evidence type="ECO:0000259" key="3">
    <source>
        <dbReference type="PROSITE" id="PS50887"/>
    </source>
</evidence>
<dbReference type="PANTHER" id="PTHR44757:SF2">
    <property type="entry name" value="BIOFILM ARCHITECTURE MAINTENANCE PROTEIN MBAA"/>
    <property type="match status" value="1"/>
</dbReference>
<gene>
    <name evidence="4" type="ORF">FZ942_02845</name>
</gene>
<comment type="caution">
    <text evidence="4">The sequence shown here is derived from an EMBL/GenBank/DDBJ whole genome shotgun (WGS) entry which is preliminary data.</text>
</comment>
<keyword evidence="5" id="KW-1185">Reference proteome</keyword>
<reference evidence="4 5" key="1">
    <citation type="submission" date="2019-08" db="EMBL/GenBank/DDBJ databases">
        <authorList>
            <person name="Grouzdev D."/>
            <person name="Tikhonova E."/>
            <person name="Kravchenko I."/>
        </authorList>
    </citation>
    <scope>NUCLEOTIDE SEQUENCE [LARGE SCALE GENOMIC DNA]</scope>
    <source>
        <strain evidence="4 5">59b</strain>
    </source>
</reference>
<dbReference type="NCBIfam" id="TIGR00254">
    <property type="entry name" value="GGDEF"/>
    <property type="match status" value="1"/>
</dbReference>
<evidence type="ECO:0000259" key="2">
    <source>
        <dbReference type="PROSITE" id="PS50883"/>
    </source>
</evidence>
<proteinExistence type="predicted"/>
<dbReference type="InterPro" id="IPR052155">
    <property type="entry name" value="Biofilm_reg_signaling"/>
</dbReference>
<dbReference type="SMART" id="SM00052">
    <property type="entry name" value="EAL"/>
    <property type="match status" value="1"/>
</dbReference>
<dbReference type="EMBL" id="VTTN01000001">
    <property type="protein sequence ID" value="KAA0598052.1"/>
    <property type="molecule type" value="Genomic_DNA"/>
</dbReference>
<dbReference type="Pfam" id="PF00563">
    <property type="entry name" value="EAL"/>
    <property type="match status" value="1"/>
</dbReference>
<evidence type="ECO:0000313" key="5">
    <source>
        <dbReference type="Proteomes" id="UP000324927"/>
    </source>
</evidence>
<dbReference type="OrthoDB" id="7251575at2"/>
<accession>A0A5A9GW77</accession>
<dbReference type="GO" id="GO:0003824">
    <property type="term" value="F:catalytic activity"/>
    <property type="evidence" value="ECO:0007669"/>
    <property type="project" value="UniProtKB-ARBA"/>
</dbReference>
<keyword evidence="1" id="KW-0812">Transmembrane</keyword>
<dbReference type="RefSeq" id="WP_149229659.1">
    <property type="nucleotide sequence ID" value="NZ_JALJXJ010000014.1"/>
</dbReference>
<feature type="domain" description="EAL" evidence="2">
    <location>
        <begin position="446"/>
        <end position="700"/>
    </location>
</feature>
<dbReference type="AlphaFoldDB" id="A0A5A9GW77"/>
<organism evidence="4 5">
    <name type="scientific">Azospirillum lipoferum</name>
    <dbReference type="NCBI Taxonomy" id="193"/>
    <lineage>
        <taxon>Bacteria</taxon>
        <taxon>Pseudomonadati</taxon>
        <taxon>Pseudomonadota</taxon>
        <taxon>Alphaproteobacteria</taxon>
        <taxon>Rhodospirillales</taxon>
        <taxon>Azospirillaceae</taxon>
        <taxon>Azospirillum</taxon>
    </lineage>
</organism>
<dbReference type="InterPro" id="IPR001633">
    <property type="entry name" value="EAL_dom"/>
</dbReference>
<dbReference type="InterPro" id="IPR033414">
    <property type="entry name" value="Sensor_dom"/>
</dbReference>
<protein>
    <submittedName>
        <fullName evidence="4">EAL domain-containing protein</fullName>
    </submittedName>
</protein>
<dbReference type="Pfam" id="PF17149">
    <property type="entry name" value="CHASE5"/>
    <property type="match status" value="1"/>
</dbReference>
<dbReference type="CDD" id="cd01949">
    <property type="entry name" value="GGDEF"/>
    <property type="match status" value="1"/>
</dbReference>
<dbReference type="SMART" id="SM00267">
    <property type="entry name" value="GGDEF"/>
    <property type="match status" value="1"/>
</dbReference>
<dbReference type="CDD" id="cd01948">
    <property type="entry name" value="EAL"/>
    <property type="match status" value="1"/>
</dbReference>
<sequence length="711" mass="78356">MVEGAEQVAAAQGDRTSSTPLRAGIAMRVLASIVLFSSLVTLVSTLVQLYFDFRREVEGIHARFRDIELSTVPSLGGSLWQFDSDQLYLVLDGIMRLPDIRMAEVREIVAGGRKPLVVTLGQPQVQSVLAAEMPLTRMTMNGPQVIGVLRVEATLTGVYGRLLETAEVILVSQAIKTFLVSAFILFIFHRLVTRHLMAMADYLRQHDVRAAPPLLTLDRPKREHPDELDQLVRSINDMSGDLYAANRELAGANEALERDIALRQTFEEQLYRQAHYDELTGLANRLLTRDRLEQAIANSRRNRVPSALLFIDLDHFKNVNDTLGHEAGDALLCEAAQRLRSSIRQGDTLARMGGDEFLVILPCIASNVAAREVAERVVRAFSSPFSINGHDHFATASIGIALYPTDGADGPELMRNADLALYRAKEQGRSRYEFYTAEINERVQRRLSLENRLRGAAQRGEFLLHYQPVVATDTGTPVAFEALLRWRQPDGSLILPGQFIAVAEEIGLIGEIGDWVIDTAAREAASILTVPGCAPRIAVNVSPRQLRVPCFREAVTRALAASGLPPERLELEITEGVIMDEAPEIANTLSALCGLGVRLSIDDFGTGYSSLSYLLRYPFHTLKIDRSFIVDAGSSEAAARLVETIILLARGLKLETIAEGVETEEQCQFLKANGCDLLQGYLVGRPVPIEEAAAFLRGRQWSDPELALIGS</sequence>
<dbReference type="InterPro" id="IPR000160">
    <property type="entry name" value="GGDEF_dom"/>
</dbReference>
<name>A0A5A9GW77_AZOLI</name>
<dbReference type="Gene3D" id="3.30.70.270">
    <property type="match status" value="1"/>
</dbReference>